<evidence type="ECO:0000256" key="7">
    <source>
        <dbReference type="PROSITE-ProRule" id="PRU01373"/>
    </source>
</evidence>
<dbReference type="InterPro" id="IPR005490">
    <property type="entry name" value="LD_TPept_cat_dom"/>
</dbReference>
<reference evidence="10" key="1">
    <citation type="journal article" date="2019" name="Syst. Appl. Microbiol.">
        <title>Flavobacterium circumlabens sp. nov. and Flavobacterium cupreum sp. nov., two psychrotrophic species isolated from Antarctic environmental samples.</title>
        <authorList>
            <person name="Kralova S."/>
            <person name="Busse H.-J."/>
            <person name="Svec P."/>
            <person name="Maslanova I."/>
            <person name="Stankova E."/>
            <person name="Bartak M."/>
            <person name="Sedlacek I."/>
        </authorList>
    </citation>
    <scope>NUCLEOTIDE SEQUENCE [LARGE SCALE GENOMIC DNA]</scope>
    <source>
        <strain evidence="10">CCM 8825</strain>
    </source>
</reference>
<proteinExistence type="inferred from homology"/>
<comment type="pathway">
    <text evidence="1 7">Cell wall biogenesis; peptidoglycan biosynthesis.</text>
</comment>
<dbReference type="GO" id="GO:0016740">
    <property type="term" value="F:transferase activity"/>
    <property type="evidence" value="ECO:0007669"/>
    <property type="project" value="UniProtKB-KW"/>
</dbReference>
<dbReference type="Pfam" id="PF03734">
    <property type="entry name" value="YkuD"/>
    <property type="match status" value="1"/>
</dbReference>
<keyword evidence="5 7" id="KW-0573">Peptidoglycan synthesis</keyword>
<evidence type="ECO:0000256" key="5">
    <source>
        <dbReference type="ARBA" id="ARBA00022984"/>
    </source>
</evidence>
<keyword evidence="10" id="KW-1185">Reference proteome</keyword>
<evidence type="ECO:0000313" key="9">
    <source>
        <dbReference type="EMBL" id="RUT71758.1"/>
    </source>
</evidence>
<dbReference type="GO" id="GO:0004180">
    <property type="term" value="F:carboxypeptidase activity"/>
    <property type="evidence" value="ECO:0007669"/>
    <property type="project" value="UniProtKB-ARBA"/>
</dbReference>
<gene>
    <name evidence="9" type="ORF">D0817_03475</name>
</gene>
<keyword evidence="6 7" id="KW-0961">Cell wall biogenesis/degradation</keyword>
<comment type="similarity">
    <text evidence="2">Belongs to the YkuD family.</text>
</comment>
<dbReference type="PANTHER" id="PTHR41533:SF2">
    <property type="entry name" value="BLR7131 PROTEIN"/>
    <property type="match status" value="1"/>
</dbReference>
<evidence type="ECO:0000256" key="4">
    <source>
        <dbReference type="ARBA" id="ARBA00022960"/>
    </source>
</evidence>
<dbReference type="CDD" id="cd16913">
    <property type="entry name" value="YkuD_like"/>
    <property type="match status" value="1"/>
</dbReference>
<dbReference type="Proteomes" id="UP000288102">
    <property type="component" value="Unassembled WGS sequence"/>
</dbReference>
<evidence type="ECO:0000259" key="8">
    <source>
        <dbReference type="PROSITE" id="PS52029"/>
    </source>
</evidence>
<dbReference type="GO" id="GO:0008360">
    <property type="term" value="P:regulation of cell shape"/>
    <property type="evidence" value="ECO:0007669"/>
    <property type="project" value="UniProtKB-UniRule"/>
</dbReference>
<dbReference type="PROSITE" id="PS52029">
    <property type="entry name" value="LD_TPASE"/>
    <property type="match status" value="1"/>
</dbReference>
<feature type="active site" description="Nucleophile" evidence="7">
    <location>
        <position position="450"/>
    </location>
</feature>
<evidence type="ECO:0000256" key="3">
    <source>
        <dbReference type="ARBA" id="ARBA00022679"/>
    </source>
</evidence>
<dbReference type="PANTHER" id="PTHR41533">
    <property type="entry name" value="L,D-TRANSPEPTIDASE HI_1667-RELATED"/>
    <property type="match status" value="1"/>
</dbReference>
<protein>
    <submittedName>
        <fullName evidence="9">L,D-transpeptidase</fullName>
    </submittedName>
</protein>
<dbReference type="RefSeq" id="WP_127337004.1">
    <property type="nucleotide sequence ID" value="NZ_QWDM01000002.1"/>
</dbReference>
<dbReference type="OrthoDB" id="9778545at2"/>
<dbReference type="SUPFAM" id="SSF141523">
    <property type="entry name" value="L,D-transpeptidase catalytic domain-like"/>
    <property type="match status" value="1"/>
</dbReference>
<dbReference type="Pfam" id="PF20142">
    <property type="entry name" value="Scaffold"/>
    <property type="match status" value="1"/>
</dbReference>
<sequence>MKTLYPLAIILFVGFITSSFESNKNDFTESKKSYDFYFDFVNDSDLVIDNDVLNDFFKRYADLKKYQSKVSALYQNRAYESIWYEDNKITEFGKLLHQKLKVTHEEGLEIEIPYENEIDKIFNSKSKERPSKLDSDLLLSSAYIIYMSQVYEGLDAETVKKTGWMLPKKQLSYETLLDSLIVNPALLEKNDELLFDQYYKLQGALEKYRQIEKDGTWTPIETATPYKDLRPDAVSKTIAQVRNRLFVMGDLQNDSKSDVYDREMMDAVMKYKLRNGFKPNYILAEEHIKDMNTPIADKITTLAVNMERCRWISPKLVKDKEYIMVNVPSFELVYVKNGKTELASRVFVGSSLTKTSIFSGNIDKVVFSPYWTVPQSIVDNELKSKIASNPNYLAEHNMEMKNGMVRQKPGPENSLGLVKFIFPNPEDIYMHDTPAKTLFDFEKRTFSHGCINVKEAKNLAIAMLKDYPEWTADRINKAMDGKEETTFKLPNKVPIYICYFTSWVNESGEISFFQDVYEKDNDLNKIMFQESMAFNN</sequence>
<keyword evidence="3" id="KW-0808">Transferase</keyword>
<name>A0A434ABJ7_9FLAO</name>
<evidence type="ECO:0000256" key="6">
    <source>
        <dbReference type="ARBA" id="ARBA00023316"/>
    </source>
</evidence>
<feature type="domain" description="L,D-TPase catalytic" evidence="8">
    <location>
        <begin position="321"/>
        <end position="478"/>
    </location>
</feature>
<evidence type="ECO:0000256" key="1">
    <source>
        <dbReference type="ARBA" id="ARBA00004752"/>
    </source>
</evidence>
<accession>A0A434ABJ7</accession>
<dbReference type="AlphaFoldDB" id="A0A434ABJ7"/>
<dbReference type="UniPathway" id="UPA00219"/>
<dbReference type="EMBL" id="QWDM01000002">
    <property type="protein sequence ID" value="RUT71758.1"/>
    <property type="molecule type" value="Genomic_DNA"/>
</dbReference>
<organism evidence="9 10">
    <name type="scientific">Flavobacterium cupreum</name>
    <dbReference type="NCBI Taxonomy" id="2133766"/>
    <lineage>
        <taxon>Bacteria</taxon>
        <taxon>Pseudomonadati</taxon>
        <taxon>Bacteroidota</taxon>
        <taxon>Flavobacteriia</taxon>
        <taxon>Flavobacteriales</taxon>
        <taxon>Flavobacteriaceae</taxon>
        <taxon>Flavobacterium</taxon>
    </lineage>
</organism>
<evidence type="ECO:0000256" key="2">
    <source>
        <dbReference type="ARBA" id="ARBA00005992"/>
    </source>
</evidence>
<dbReference type="Gene3D" id="2.40.440.10">
    <property type="entry name" value="L,D-transpeptidase catalytic domain-like"/>
    <property type="match status" value="1"/>
</dbReference>
<dbReference type="GO" id="GO:0071555">
    <property type="term" value="P:cell wall organization"/>
    <property type="evidence" value="ECO:0007669"/>
    <property type="project" value="UniProtKB-UniRule"/>
</dbReference>
<feature type="active site" description="Proton donor/acceptor" evidence="7">
    <location>
        <position position="431"/>
    </location>
</feature>
<dbReference type="InterPro" id="IPR045380">
    <property type="entry name" value="LD_TPept_scaffold_dom"/>
</dbReference>
<dbReference type="InterPro" id="IPR038063">
    <property type="entry name" value="Transpep_catalytic_dom"/>
</dbReference>
<dbReference type="InterPro" id="IPR052905">
    <property type="entry name" value="LD-transpeptidase_YkuD-like"/>
</dbReference>
<comment type="caution">
    <text evidence="9">The sequence shown here is derived from an EMBL/GenBank/DDBJ whole genome shotgun (WGS) entry which is preliminary data.</text>
</comment>
<keyword evidence="4 7" id="KW-0133">Cell shape</keyword>
<dbReference type="GO" id="GO:0009252">
    <property type="term" value="P:peptidoglycan biosynthetic process"/>
    <property type="evidence" value="ECO:0007669"/>
    <property type="project" value="UniProtKB-UniPathway"/>
</dbReference>
<evidence type="ECO:0000313" key="10">
    <source>
        <dbReference type="Proteomes" id="UP000288102"/>
    </source>
</evidence>